<sequence length="54" mass="6230">MTNDEKERSSEDDHLKKMNTSSSEHNDIEQGKFFNLDTPLSLPLLVTWCGYTLL</sequence>
<name>A0A0M3IEA3_ASCLU</name>
<dbReference type="Proteomes" id="UP000036681">
    <property type="component" value="Unplaced"/>
</dbReference>
<proteinExistence type="predicted"/>
<organism evidence="2 3">
    <name type="scientific">Ascaris lumbricoides</name>
    <name type="common">Giant roundworm</name>
    <dbReference type="NCBI Taxonomy" id="6252"/>
    <lineage>
        <taxon>Eukaryota</taxon>
        <taxon>Metazoa</taxon>
        <taxon>Ecdysozoa</taxon>
        <taxon>Nematoda</taxon>
        <taxon>Chromadorea</taxon>
        <taxon>Rhabditida</taxon>
        <taxon>Spirurina</taxon>
        <taxon>Ascaridomorpha</taxon>
        <taxon>Ascaridoidea</taxon>
        <taxon>Ascarididae</taxon>
        <taxon>Ascaris</taxon>
    </lineage>
</organism>
<keyword evidence="2" id="KW-1185">Reference proteome</keyword>
<reference evidence="3" key="1">
    <citation type="submission" date="2017-02" db="UniProtKB">
        <authorList>
            <consortium name="WormBaseParasite"/>
        </authorList>
    </citation>
    <scope>IDENTIFICATION</scope>
</reference>
<dbReference type="AlphaFoldDB" id="A0A0M3IEA3"/>
<protein>
    <submittedName>
        <fullName evidence="3">CTNNB1 binding N-teminal domain-containing protein</fullName>
    </submittedName>
</protein>
<feature type="compositionally biased region" description="Basic and acidic residues" evidence="1">
    <location>
        <begin position="1"/>
        <end position="16"/>
    </location>
</feature>
<accession>A0A0M3IEA3</accession>
<evidence type="ECO:0000313" key="2">
    <source>
        <dbReference type="Proteomes" id="UP000036681"/>
    </source>
</evidence>
<dbReference type="WBParaSite" id="ALUE_0001641501-mRNA-1">
    <property type="protein sequence ID" value="ALUE_0001641501-mRNA-1"/>
    <property type="gene ID" value="ALUE_0001641501"/>
</dbReference>
<feature type="region of interest" description="Disordered" evidence="1">
    <location>
        <begin position="1"/>
        <end position="29"/>
    </location>
</feature>
<evidence type="ECO:0000256" key="1">
    <source>
        <dbReference type="SAM" id="MobiDB-lite"/>
    </source>
</evidence>
<evidence type="ECO:0000313" key="3">
    <source>
        <dbReference type="WBParaSite" id="ALUE_0001641501-mRNA-1"/>
    </source>
</evidence>